<feature type="signal peptide" evidence="8">
    <location>
        <begin position="1"/>
        <end position="30"/>
    </location>
</feature>
<dbReference type="Gene3D" id="3.30.565.10">
    <property type="entry name" value="Histidine kinase-like ATPase, C-terminal domain"/>
    <property type="match status" value="1"/>
</dbReference>
<sequence length="431" mass="48711">MQLNLKKIVIGSLFLLLCNLVAAHVTYHYAQPALVEEAIDEWETHLYKVANDLESALNDSSAKHWESIALKASERYAADAYIVLAENLAAYEQDLFSRARLNKQQKFIDLSTSSVFYVLDEQQLMVLENVYFDSLMNWLSDWLLWLVATVLNLGALLAFTLYCWAEQRRLVKNIANINEKTCAGTNSIDDQISHIKHYLSDISAQNQTQLNLQRDLLHGVAHEFRSPMARMQFALDMLEDAEEQDRQDLTLSMQKALQGLDDLVKELLSYARLKDGTTVLNIEFCSLVELLKQAIKQVEPFYPSIQFEIKDSQIEAEVDTHLLTRLFINILRNAGRFAKSKCEISLILKSDSIHCMFEDDGIGIPPGKISRIFEPFTRLEPSRSRDSGGCGLGLAIARSIAHLHGGELTVIEKQHGLGGACFCLVLSFNPR</sequence>
<dbReference type="EC" id="2.7.13.3" evidence="2"/>
<proteinExistence type="predicted"/>
<reference evidence="11" key="1">
    <citation type="submission" date="2015-11" db="EMBL/GenBank/DDBJ databases">
        <authorList>
            <person name="Kim K.M."/>
        </authorList>
    </citation>
    <scope>NUCLEOTIDE SEQUENCE [LARGE SCALE GENOMIC DNA]</scope>
    <source>
        <strain evidence="11">KCTC 12086</strain>
    </source>
</reference>
<dbReference type="PANTHER" id="PTHR45453">
    <property type="entry name" value="PHOSPHATE REGULON SENSOR PROTEIN PHOR"/>
    <property type="match status" value="1"/>
</dbReference>
<keyword evidence="7" id="KW-1133">Transmembrane helix</keyword>
<dbReference type="SMART" id="SM00388">
    <property type="entry name" value="HisKA"/>
    <property type="match status" value="1"/>
</dbReference>
<dbReference type="PROSITE" id="PS50109">
    <property type="entry name" value="HIS_KIN"/>
    <property type="match status" value="1"/>
</dbReference>
<dbReference type="CDD" id="cd00082">
    <property type="entry name" value="HisKA"/>
    <property type="match status" value="1"/>
</dbReference>
<evidence type="ECO:0000256" key="7">
    <source>
        <dbReference type="SAM" id="Phobius"/>
    </source>
</evidence>
<evidence type="ECO:0000313" key="10">
    <source>
        <dbReference type="EMBL" id="ALO41676.1"/>
    </source>
</evidence>
<dbReference type="InterPro" id="IPR003661">
    <property type="entry name" value="HisK_dim/P_dom"/>
</dbReference>
<dbReference type="GO" id="GO:0000155">
    <property type="term" value="F:phosphorelay sensor kinase activity"/>
    <property type="evidence" value="ECO:0007669"/>
    <property type="project" value="InterPro"/>
</dbReference>
<dbReference type="InterPro" id="IPR050351">
    <property type="entry name" value="BphY/WalK/GraS-like"/>
</dbReference>
<dbReference type="GO" id="GO:0005886">
    <property type="term" value="C:plasma membrane"/>
    <property type="evidence" value="ECO:0007669"/>
    <property type="project" value="TreeGrafter"/>
</dbReference>
<dbReference type="Proteomes" id="UP000061457">
    <property type="component" value="Chromosome I"/>
</dbReference>
<accession>A0A0S2K069</accession>
<feature type="chain" id="PRO_5006600908" description="histidine kinase" evidence="8">
    <location>
        <begin position="31"/>
        <end position="431"/>
    </location>
</feature>
<dbReference type="KEGG" id="pphe:PP2015_1160"/>
<evidence type="ECO:0000256" key="8">
    <source>
        <dbReference type="SAM" id="SignalP"/>
    </source>
</evidence>
<dbReference type="SMART" id="SM00387">
    <property type="entry name" value="HATPase_c"/>
    <property type="match status" value="1"/>
</dbReference>
<keyword evidence="4" id="KW-0808">Transferase</keyword>
<keyword evidence="8" id="KW-0732">Signal</keyword>
<keyword evidence="11" id="KW-1185">Reference proteome</keyword>
<dbReference type="AlphaFoldDB" id="A0A0S2K069"/>
<keyword evidence="5" id="KW-0418">Kinase</keyword>
<dbReference type="STRING" id="161398.PP2015_1160"/>
<evidence type="ECO:0000256" key="6">
    <source>
        <dbReference type="ARBA" id="ARBA00023012"/>
    </source>
</evidence>
<dbReference type="Gene3D" id="1.10.287.130">
    <property type="match status" value="1"/>
</dbReference>
<dbReference type="InterPro" id="IPR005467">
    <property type="entry name" value="His_kinase_dom"/>
</dbReference>
<evidence type="ECO:0000256" key="3">
    <source>
        <dbReference type="ARBA" id="ARBA00022553"/>
    </source>
</evidence>
<comment type="catalytic activity">
    <reaction evidence="1">
        <text>ATP + protein L-histidine = ADP + protein N-phospho-L-histidine.</text>
        <dbReference type="EC" id="2.7.13.3"/>
    </reaction>
</comment>
<dbReference type="SUPFAM" id="SSF47384">
    <property type="entry name" value="Homodimeric domain of signal transducing histidine kinase"/>
    <property type="match status" value="1"/>
</dbReference>
<evidence type="ECO:0000259" key="9">
    <source>
        <dbReference type="PROSITE" id="PS50109"/>
    </source>
</evidence>
<feature type="transmembrane region" description="Helical" evidence="7">
    <location>
        <begin position="142"/>
        <end position="164"/>
    </location>
</feature>
<evidence type="ECO:0000313" key="11">
    <source>
        <dbReference type="Proteomes" id="UP000061457"/>
    </source>
</evidence>
<gene>
    <name evidence="10" type="ORF">PP2015_1160</name>
</gene>
<name>A0A0S2K069_9GAMM</name>
<keyword evidence="3" id="KW-0597">Phosphoprotein</keyword>
<keyword evidence="6" id="KW-0902">Two-component regulatory system</keyword>
<dbReference type="SUPFAM" id="SSF55874">
    <property type="entry name" value="ATPase domain of HSP90 chaperone/DNA topoisomerase II/histidine kinase"/>
    <property type="match status" value="1"/>
</dbReference>
<dbReference type="PRINTS" id="PR00344">
    <property type="entry name" value="BCTRLSENSOR"/>
</dbReference>
<dbReference type="GO" id="GO:0004721">
    <property type="term" value="F:phosphoprotein phosphatase activity"/>
    <property type="evidence" value="ECO:0007669"/>
    <property type="project" value="TreeGrafter"/>
</dbReference>
<dbReference type="GO" id="GO:0016036">
    <property type="term" value="P:cellular response to phosphate starvation"/>
    <property type="evidence" value="ECO:0007669"/>
    <property type="project" value="TreeGrafter"/>
</dbReference>
<dbReference type="InterPro" id="IPR036097">
    <property type="entry name" value="HisK_dim/P_sf"/>
</dbReference>
<feature type="domain" description="Histidine kinase" evidence="9">
    <location>
        <begin position="219"/>
        <end position="430"/>
    </location>
</feature>
<keyword evidence="7" id="KW-0472">Membrane</keyword>
<keyword evidence="7" id="KW-0812">Transmembrane</keyword>
<dbReference type="EMBL" id="CP013187">
    <property type="protein sequence ID" value="ALO41676.1"/>
    <property type="molecule type" value="Genomic_DNA"/>
</dbReference>
<evidence type="ECO:0000256" key="2">
    <source>
        <dbReference type="ARBA" id="ARBA00012438"/>
    </source>
</evidence>
<organism evidence="10 11">
    <name type="scientific">Pseudoalteromonas phenolica</name>
    <dbReference type="NCBI Taxonomy" id="161398"/>
    <lineage>
        <taxon>Bacteria</taxon>
        <taxon>Pseudomonadati</taxon>
        <taxon>Pseudomonadota</taxon>
        <taxon>Gammaproteobacteria</taxon>
        <taxon>Alteromonadales</taxon>
        <taxon>Pseudoalteromonadaceae</taxon>
        <taxon>Pseudoalteromonas</taxon>
    </lineage>
</organism>
<dbReference type="PANTHER" id="PTHR45453:SF1">
    <property type="entry name" value="PHOSPHATE REGULON SENSOR PROTEIN PHOR"/>
    <property type="match status" value="1"/>
</dbReference>
<dbReference type="InterPro" id="IPR003594">
    <property type="entry name" value="HATPase_dom"/>
</dbReference>
<dbReference type="InterPro" id="IPR004358">
    <property type="entry name" value="Sig_transdc_His_kin-like_C"/>
</dbReference>
<evidence type="ECO:0000256" key="4">
    <source>
        <dbReference type="ARBA" id="ARBA00022679"/>
    </source>
</evidence>
<evidence type="ECO:0000256" key="5">
    <source>
        <dbReference type="ARBA" id="ARBA00022777"/>
    </source>
</evidence>
<dbReference type="InterPro" id="IPR036890">
    <property type="entry name" value="HATPase_C_sf"/>
</dbReference>
<evidence type="ECO:0000256" key="1">
    <source>
        <dbReference type="ARBA" id="ARBA00000085"/>
    </source>
</evidence>
<protein>
    <recommendedName>
        <fullName evidence="2">histidine kinase</fullName>
        <ecNumber evidence="2">2.7.13.3</ecNumber>
    </recommendedName>
</protein>
<dbReference type="Pfam" id="PF02518">
    <property type="entry name" value="HATPase_c"/>
    <property type="match status" value="1"/>
</dbReference>
<dbReference type="Pfam" id="PF00512">
    <property type="entry name" value="HisKA"/>
    <property type="match status" value="1"/>
</dbReference>
<dbReference type="PATRIC" id="fig|161398.10.peg.1181"/>